<dbReference type="PRINTS" id="PR01270">
    <property type="entry name" value="HDASUPER"/>
</dbReference>
<evidence type="ECO:0000313" key="2">
    <source>
        <dbReference type="EMBL" id="KAL1525572.1"/>
    </source>
</evidence>
<comment type="caution">
    <text evidence="2">The sequence shown here is derived from an EMBL/GenBank/DDBJ whole genome shotgun (WGS) entry which is preliminary data.</text>
</comment>
<dbReference type="InterPro" id="IPR023696">
    <property type="entry name" value="Ureohydrolase_dom_sf"/>
</dbReference>
<dbReference type="SUPFAM" id="SSF52768">
    <property type="entry name" value="Arginase/deacetylase"/>
    <property type="match status" value="1"/>
</dbReference>
<dbReference type="PANTHER" id="PTHR10625:SF25">
    <property type="entry name" value="HISTONE DEACETYLASE 18-RELATED"/>
    <property type="match status" value="1"/>
</dbReference>
<evidence type="ECO:0000259" key="1">
    <source>
        <dbReference type="Pfam" id="PF00850"/>
    </source>
</evidence>
<organism evidence="2 3">
    <name type="scientific">Prymnesium parvum</name>
    <name type="common">Toxic golden alga</name>
    <dbReference type="NCBI Taxonomy" id="97485"/>
    <lineage>
        <taxon>Eukaryota</taxon>
        <taxon>Haptista</taxon>
        <taxon>Haptophyta</taxon>
        <taxon>Prymnesiophyceae</taxon>
        <taxon>Prymnesiales</taxon>
        <taxon>Prymnesiaceae</taxon>
        <taxon>Prymnesium</taxon>
    </lineage>
</organism>
<dbReference type="InterPro" id="IPR000286">
    <property type="entry name" value="HDACs"/>
</dbReference>
<feature type="domain" description="Histone deacetylase" evidence="1">
    <location>
        <begin position="108"/>
        <end position="403"/>
    </location>
</feature>
<dbReference type="GO" id="GO:0040029">
    <property type="term" value="P:epigenetic regulation of gene expression"/>
    <property type="evidence" value="ECO:0007669"/>
    <property type="project" value="TreeGrafter"/>
</dbReference>
<reference evidence="2 3" key="1">
    <citation type="journal article" date="2024" name="Science">
        <title>Giant polyketide synthase enzymes in the biosynthesis of giant marine polyether toxins.</title>
        <authorList>
            <person name="Fallon T.R."/>
            <person name="Shende V.V."/>
            <person name="Wierzbicki I.H."/>
            <person name="Pendleton A.L."/>
            <person name="Watervoot N.F."/>
            <person name="Auber R.P."/>
            <person name="Gonzalez D.J."/>
            <person name="Wisecaver J.H."/>
            <person name="Moore B.S."/>
        </authorList>
    </citation>
    <scope>NUCLEOTIDE SEQUENCE [LARGE SCALE GENOMIC DNA]</scope>
    <source>
        <strain evidence="2 3">12B1</strain>
    </source>
</reference>
<dbReference type="GO" id="GO:0005737">
    <property type="term" value="C:cytoplasm"/>
    <property type="evidence" value="ECO:0007669"/>
    <property type="project" value="TreeGrafter"/>
</dbReference>
<sequence>MGSRGPAVVPHPGIGTCASRISLEHKSFGAELHRHASNLAGLPVKPLAPHSVAALRKMKKRKVAELETDALVPTKTPPPPARATPSLPTLLLYDERLQRHAHPDGRRHAECPERLTHIHAALESSGLLSRCKAVSCGEATDAELRGVHSPFYLQRLAALNNASRERLQAEAEQYDSIFMNEHSVDCAMLAAGGVLSMARKIYHGEARNGMALVRPAGHHADAHSPSGFCLLNSLAVSAKQLLSEGCERVMIVDWDVHHGDGTQKIFIDDPRVLFVSLHRQDHQTFPFDNETAEPYVVGKGAGAGFTVNIAWPEPQMGDAEYLYAFQRVVLPLTRCWKPQMILVSAGFDAAQGDPIGDCCVSPAGFAQMTRSLMPYADGKLLLALEGGYSLQQVGDCVAACVRELLGDAPPEDSATNDAISCCESARVAVNETLRAHAPYWPVLHPES</sequence>
<dbReference type="EMBL" id="JBGBPQ010000004">
    <property type="protein sequence ID" value="KAL1525572.1"/>
    <property type="molecule type" value="Genomic_DNA"/>
</dbReference>
<gene>
    <name evidence="2" type="ORF">AB1Y20_020426</name>
</gene>
<dbReference type="Proteomes" id="UP001515480">
    <property type="component" value="Unassembled WGS sequence"/>
</dbReference>
<dbReference type="Gene3D" id="3.40.800.20">
    <property type="entry name" value="Histone deacetylase domain"/>
    <property type="match status" value="1"/>
</dbReference>
<dbReference type="InterPro" id="IPR037138">
    <property type="entry name" value="His_deacetylse_dom_sf"/>
</dbReference>
<protein>
    <recommendedName>
        <fullName evidence="1">Histone deacetylase domain-containing protein</fullName>
    </recommendedName>
</protein>
<dbReference type="PANTHER" id="PTHR10625">
    <property type="entry name" value="HISTONE DEACETYLASE HDAC1-RELATED"/>
    <property type="match status" value="1"/>
</dbReference>
<dbReference type="Pfam" id="PF00850">
    <property type="entry name" value="Hist_deacetyl"/>
    <property type="match status" value="1"/>
</dbReference>
<name>A0AB34JXJ9_PRYPA</name>
<accession>A0AB34JXJ9</accession>
<proteinExistence type="predicted"/>
<keyword evidence="3" id="KW-1185">Reference proteome</keyword>
<dbReference type="GO" id="GO:0004407">
    <property type="term" value="F:histone deacetylase activity"/>
    <property type="evidence" value="ECO:0007669"/>
    <property type="project" value="TreeGrafter"/>
</dbReference>
<dbReference type="InterPro" id="IPR023801">
    <property type="entry name" value="His_deacetylse_dom"/>
</dbReference>
<evidence type="ECO:0000313" key="3">
    <source>
        <dbReference type="Proteomes" id="UP001515480"/>
    </source>
</evidence>
<dbReference type="GO" id="GO:0000118">
    <property type="term" value="C:histone deacetylase complex"/>
    <property type="evidence" value="ECO:0007669"/>
    <property type="project" value="TreeGrafter"/>
</dbReference>
<dbReference type="AlphaFoldDB" id="A0AB34JXJ9"/>